<keyword evidence="8" id="KW-0560">Oxidoreductase</keyword>
<evidence type="ECO:0000256" key="9">
    <source>
        <dbReference type="ARBA" id="ARBA00023136"/>
    </source>
</evidence>
<feature type="transmembrane region" description="Helical" evidence="12">
    <location>
        <begin position="63"/>
        <end position="92"/>
    </location>
</feature>
<protein>
    <recommendedName>
        <fullName evidence="3">vitamin-K-epoxide reductase (warfarin-sensitive)</fullName>
        <ecNumber evidence="3">1.17.4.4</ecNumber>
    </recommendedName>
</protein>
<evidence type="ECO:0000256" key="10">
    <source>
        <dbReference type="ARBA" id="ARBA00023157"/>
    </source>
</evidence>
<dbReference type="AlphaFoldDB" id="A0AAV2ZG61"/>
<dbReference type="Pfam" id="PF07884">
    <property type="entry name" value="VKOR"/>
    <property type="match status" value="1"/>
</dbReference>
<accession>A0AAV2ZG61</accession>
<dbReference type="GO" id="GO:0047057">
    <property type="term" value="F:vitamin-K-epoxide reductase (warfarin-sensitive) activity"/>
    <property type="evidence" value="ECO:0007669"/>
    <property type="project" value="UniProtKB-EC"/>
</dbReference>
<dbReference type="PANTHER" id="PTHR14519:SF5">
    <property type="entry name" value="VITAMIN K EPOXIDE REDUCTASE COMPLEX SUBUNIT 1-LIKE PROTEIN 1"/>
    <property type="match status" value="1"/>
</dbReference>
<proteinExistence type="inferred from homology"/>
<evidence type="ECO:0000259" key="13">
    <source>
        <dbReference type="SMART" id="SM00756"/>
    </source>
</evidence>
<feature type="transmembrane region" description="Helical" evidence="12">
    <location>
        <begin position="104"/>
        <end position="124"/>
    </location>
</feature>
<comment type="subcellular location">
    <subcellularLocation>
        <location evidence="1">Endoplasmic reticulum membrane</location>
        <topology evidence="1">Multi-pass membrane protein</topology>
    </subcellularLocation>
</comment>
<dbReference type="EMBL" id="DAKRPA010000004">
    <property type="protein sequence ID" value="DBA05011.1"/>
    <property type="molecule type" value="Genomic_DNA"/>
</dbReference>
<sequence length="174" mass="19147">MTNPSEVGWRLVYCGLAGVAVSAYGAYVEYKKRTLQHNYTAMCDLSSYASCSRVMTSAQGKMLSYYGVVPAGSMLDVSNAALGVLAYGLFVMYPLVRSLPNFQYAYLFAAIISVVISAYLAYVLAFVLRDFCLVCVTSYVINAALLWNSIKLVRALPSKQQAMSEAKKHAKKRQ</sequence>
<evidence type="ECO:0000256" key="8">
    <source>
        <dbReference type="ARBA" id="ARBA00023002"/>
    </source>
</evidence>
<dbReference type="InterPro" id="IPR012932">
    <property type="entry name" value="VKOR"/>
</dbReference>
<reference evidence="14" key="1">
    <citation type="submission" date="2022-11" db="EMBL/GenBank/DDBJ databases">
        <authorList>
            <person name="Morgan W.R."/>
            <person name="Tartar A."/>
        </authorList>
    </citation>
    <scope>NUCLEOTIDE SEQUENCE</scope>
    <source>
        <strain evidence="14">ARSEF 373</strain>
    </source>
</reference>
<dbReference type="GO" id="GO:0042373">
    <property type="term" value="P:vitamin K metabolic process"/>
    <property type="evidence" value="ECO:0007669"/>
    <property type="project" value="InterPro"/>
</dbReference>
<evidence type="ECO:0000256" key="3">
    <source>
        <dbReference type="ARBA" id="ARBA00012278"/>
    </source>
</evidence>
<comment type="similarity">
    <text evidence="2">Belongs to the VKOR family.</text>
</comment>
<evidence type="ECO:0000313" key="14">
    <source>
        <dbReference type="EMBL" id="DBA05011.1"/>
    </source>
</evidence>
<comment type="caution">
    <text evidence="14">The sequence shown here is derived from an EMBL/GenBank/DDBJ whole genome shotgun (WGS) entry which is preliminary data.</text>
</comment>
<evidence type="ECO:0000256" key="7">
    <source>
        <dbReference type="ARBA" id="ARBA00022989"/>
    </source>
</evidence>
<keyword evidence="9 12" id="KW-0472">Membrane</keyword>
<evidence type="ECO:0000256" key="5">
    <source>
        <dbReference type="ARBA" id="ARBA00022719"/>
    </source>
</evidence>
<name>A0AAV2ZG61_9STRA</name>
<evidence type="ECO:0000256" key="11">
    <source>
        <dbReference type="ARBA" id="ARBA00023284"/>
    </source>
</evidence>
<dbReference type="Gene3D" id="1.20.1440.130">
    <property type="entry name" value="VKOR domain"/>
    <property type="match status" value="1"/>
</dbReference>
<feature type="transmembrane region" description="Helical" evidence="12">
    <location>
        <begin position="7"/>
        <end position="27"/>
    </location>
</feature>
<feature type="domain" description="Vitamin K epoxide reductase" evidence="13">
    <location>
        <begin position="4"/>
        <end position="153"/>
    </location>
</feature>
<keyword evidence="15" id="KW-1185">Reference proteome</keyword>
<dbReference type="GO" id="GO:0005789">
    <property type="term" value="C:endoplasmic reticulum membrane"/>
    <property type="evidence" value="ECO:0007669"/>
    <property type="project" value="UniProtKB-SubCell"/>
</dbReference>
<evidence type="ECO:0000256" key="2">
    <source>
        <dbReference type="ARBA" id="ARBA00006214"/>
    </source>
</evidence>
<dbReference type="InterPro" id="IPR038354">
    <property type="entry name" value="VKOR_sf"/>
</dbReference>
<evidence type="ECO:0000256" key="6">
    <source>
        <dbReference type="ARBA" id="ARBA00022824"/>
    </source>
</evidence>
<dbReference type="PANTHER" id="PTHR14519">
    <property type="entry name" value="VITAMIN K EPOXIDE REDUCTASE COMPLEX, SUBUNIT 1"/>
    <property type="match status" value="1"/>
</dbReference>
<dbReference type="InterPro" id="IPR042406">
    <property type="entry name" value="VKORC1/VKORC1L1"/>
</dbReference>
<keyword evidence="4 12" id="KW-0812">Transmembrane</keyword>
<dbReference type="Proteomes" id="UP001146120">
    <property type="component" value="Unassembled WGS sequence"/>
</dbReference>
<reference evidence="14" key="2">
    <citation type="journal article" date="2023" name="Microbiol Resour">
        <title>Decontamination and Annotation of the Draft Genome Sequence of the Oomycete Lagenidium giganteum ARSEF 373.</title>
        <authorList>
            <person name="Morgan W.R."/>
            <person name="Tartar A."/>
        </authorList>
    </citation>
    <scope>NUCLEOTIDE SEQUENCE</scope>
    <source>
        <strain evidence="14">ARSEF 373</strain>
    </source>
</reference>
<evidence type="ECO:0000313" key="15">
    <source>
        <dbReference type="Proteomes" id="UP001146120"/>
    </source>
</evidence>
<gene>
    <name evidence="14" type="ORF">N0F65_007013</name>
</gene>
<evidence type="ECO:0000256" key="1">
    <source>
        <dbReference type="ARBA" id="ARBA00004477"/>
    </source>
</evidence>
<keyword evidence="5" id="KW-0874">Quinone</keyword>
<dbReference type="CDD" id="cd12917">
    <property type="entry name" value="VKOR_euk"/>
    <property type="match status" value="1"/>
</dbReference>
<dbReference type="EC" id="1.17.4.4" evidence="3"/>
<keyword evidence="6" id="KW-0256">Endoplasmic reticulum</keyword>
<keyword evidence="7 12" id="KW-1133">Transmembrane helix</keyword>
<keyword evidence="11" id="KW-0676">Redox-active center</keyword>
<dbReference type="SMART" id="SM00756">
    <property type="entry name" value="VKc"/>
    <property type="match status" value="1"/>
</dbReference>
<evidence type="ECO:0000256" key="4">
    <source>
        <dbReference type="ARBA" id="ARBA00022692"/>
    </source>
</evidence>
<feature type="transmembrane region" description="Helical" evidence="12">
    <location>
        <begin position="131"/>
        <end position="150"/>
    </location>
</feature>
<evidence type="ECO:0000256" key="12">
    <source>
        <dbReference type="SAM" id="Phobius"/>
    </source>
</evidence>
<keyword evidence="10" id="KW-1015">Disulfide bond</keyword>
<organism evidence="14 15">
    <name type="scientific">Lagenidium giganteum</name>
    <dbReference type="NCBI Taxonomy" id="4803"/>
    <lineage>
        <taxon>Eukaryota</taxon>
        <taxon>Sar</taxon>
        <taxon>Stramenopiles</taxon>
        <taxon>Oomycota</taxon>
        <taxon>Peronosporomycetes</taxon>
        <taxon>Pythiales</taxon>
        <taxon>Pythiaceae</taxon>
    </lineage>
</organism>
<dbReference type="GO" id="GO:0048038">
    <property type="term" value="F:quinone binding"/>
    <property type="evidence" value="ECO:0007669"/>
    <property type="project" value="UniProtKB-KW"/>
</dbReference>